<dbReference type="GO" id="GO:0009738">
    <property type="term" value="P:abscisic acid-activated signaling pathway"/>
    <property type="evidence" value="ECO:0007669"/>
    <property type="project" value="UniProtKB-KW"/>
</dbReference>
<keyword evidence="4" id="KW-1003">Cell membrane</keyword>
<proteinExistence type="inferred from homology"/>
<keyword evidence="8" id="KW-0446">Lipid-binding</keyword>
<dbReference type="GO" id="GO:0008289">
    <property type="term" value="F:lipid binding"/>
    <property type="evidence" value="ECO:0007669"/>
    <property type="project" value="UniProtKB-KW"/>
</dbReference>
<dbReference type="GO" id="GO:0005096">
    <property type="term" value="F:GTPase activator activity"/>
    <property type="evidence" value="ECO:0007669"/>
    <property type="project" value="UniProtKB-KW"/>
</dbReference>
<sequence length="173" mass="20068">MEGFLGILKIRIKKGIDLAIRDTCHTSDPYVVLRMYEQKLRTKVVKDDCNPEWNEELTLYLKRIDSPIELNVFDKDTYTEDDPMGKAEIDIKPLLECAKMNEEELNDVPNGCVVKRVQPSRNNYLSDESCITWIDGKLVQEMFIRLKNVERGEILLEIEWNDENCIGLSGVEL</sequence>
<keyword evidence="5" id="KW-0938">Abscisic acid signaling pathway</keyword>
<dbReference type="SMART" id="SM00239">
    <property type="entry name" value="C2"/>
    <property type="match status" value="1"/>
</dbReference>
<evidence type="ECO:0000256" key="6">
    <source>
        <dbReference type="ARBA" id="ARBA00022723"/>
    </source>
</evidence>
<comment type="similarity">
    <text evidence="11">Belongs to the plant CAR protein family.</text>
</comment>
<keyword evidence="9" id="KW-0472">Membrane</keyword>
<dbReference type="PROSITE" id="PS50004">
    <property type="entry name" value="C2"/>
    <property type="match status" value="1"/>
</dbReference>
<dbReference type="Gene3D" id="2.60.40.150">
    <property type="entry name" value="C2 domain"/>
    <property type="match status" value="1"/>
</dbReference>
<dbReference type="GO" id="GO:0046872">
    <property type="term" value="F:metal ion binding"/>
    <property type="evidence" value="ECO:0007669"/>
    <property type="project" value="UniProtKB-KW"/>
</dbReference>
<dbReference type="OrthoDB" id="73919at2759"/>
<dbReference type="EMBL" id="JAAIUW010000006">
    <property type="protein sequence ID" value="KAF7827629.1"/>
    <property type="molecule type" value="Genomic_DNA"/>
</dbReference>
<evidence type="ECO:0000256" key="10">
    <source>
        <dbReference type="ARBA" id="ARBA00023242"/>
    </source>
</evidence>
<dbReference type="InterPro" id="IPR044562">
    <property type="entry name" value="CAR1-11"/>
</dbReference>
<keyword evidence="7" id="KW-0106">Calcium</keyword>
<keyword evidence="3" id="KW-0343">GTPase activation</keyword>
<evidence type="ECO:0000256" key="1">
    <source>
        <dbReference type="ARBA" id="ARBA00004123"/>
    </source>
</evidence>
<protein>
    <submittedName>
        <fullName evidence="13">Protein C2-DOMAIN ABA-RELATED 9-like</fullName>
    </submittedName>
</protein>
<dbReference type="SUPFAM" id="SSF49562">
    <property type="entry name" value="C2 domain (Calcium/lipid-binding domain, CaLB)"/>
    <property type="match status" value="1"/>
</dbReference>
<evidence type="ECO:0000256" key="11">
    <source>
        <dbReference type="ARBA" id="ARBA00024037"/>
    </source>
</evidence>
<dbReference type="PANTHER" id="PTHR45933">
    <property type="entry name" value="PROTEIN C2-DOMAIN ABA-RELATED 4"/>
    <property type="match status" value="1"/>
</dbReference>
<evidence type="ECO:0000259" key="12">
    <source>
        <dbReference type="PROSITE" id="PS50004"/>
    </source>
</evidence>
<evidence type="ECO:0000256" key="2">
    <source>
        <dbReference type="ARBA" id="ARBA00004236"/>
    </source>
</evidence>
<gene>
    <name evidence="13" type="ORF">G2W53_018793</name>
</gene>
<comment type="subcellular location">
    <subcellularLocation>
        <location evidence="2">Cell membrane</location>
    </subcellularLocation>
    <subcellularLocation>
        <location evidence="1">Nucleus</location>
    </subcellularLocation>
</comment>
<organism evidence="13 14">
    <name type="scientific">Senna tora</name>
    <dbReference type="NCBI Taxonomy" id="362788"/>
    <lineage>
        <taxon>Eukaryota</taxon>
        <taxon>Viridiplantae</taxon>
        <taxon>Streptophyta</taxon>
        <taxon>Embryophyta</taxon>
        <taxon>Tracheophyta</taxon>
        <taxon>Spermatophyta</taxon>
        <taxon>Magnoliopsida</taxon>
        <taxon>eudicotyledons</taxon>
        <taxon>Gunneridae</taxon>
        <taxon>Pentapetalae</taxon>
        <taxon>rosids</taxon>
        <taxon>fabids</taxon>
        <taxon>Fabales</taxon>
        <taxon>Fabaceae</taxon>
        <taxon>Caesalpinioideae</taxon>
        <taxon>Cassia clade</taxon>
        <taxon>Senna</taxon>
    </lineage>
</organism>
<evidence type="ECO:0000256" key="4">
    <source>
        <dbReference type="ARBA" id="ARBA00022475"/>
    </source>
</evidence>
<dbReference type="AlphaFoldDB" id="A0A834WRQ8"/>
<dbReference type="Pfam" id="PF00168">
    <property type="entry name" value="C2"/>
    <property type="match status" value="1"/>
</dbReference>
<evidence type="ECO:0000313" key="13">
    <source>
        <dbReference type="EMBL" id="KAF7827629.1"/>
    </source>
</evidence>
<keyword evidence="10" id="KW-0539">Nucleus</keyword>
<evidence type="ECO:0000256" key="8">
    <source>
        <dbReference type="ARBA" id="ARBA00023121"/>
    </source>
</evidence>
<dbReference type="InterPro" id="IPR035892">
    <property type="entry name" value="C2_domain_sf"/>
</dbReference>
<evidence type="ECO:0000313" key="14">
    <source>
        <dbReference type="Proteomes" id="UP000634136"/>
    </source>
</evidence>
<keyword evidence="14" id="KW-1185">Reference proteome</keyword>
<dbReference type="GO" id="GO:0005634">
    <property type="term" value="C:nucleus"/>
    <property type="evidence" value="ECO:0007669"/>
    <property type="project" value="UniProtKB-SubCell"/>
</dbReference>
<evidence type="ECO:0000256" key="5">
    <source>
        <dbReference type="ARBA" id="ARBA00022682"/>
    </source>
</evidence>
<dbReference type="InterPro" id="IPR000008">
    <property type="entry name" value="C2_dom"/>
</dbReference>
<dbReference type="Proteomes" id="UP000634136">
    <property type="component" value="Unassembled WGS sequence"/>
</dbReference>
<reference evidence="13" key="1">
    <citation type="submission" date="2020-09" db="EMBL/GenBank/DDBJ databases">
        <title>Genome-Enabled Discovery of Anthraquinone Biosynthesis in Senna tora.</title>
        <authorList>
            <person name="Kang S.-H."/>
            <person name="Pandey R.P."/>
            <person name="Lee C.-M."/>
            <person name="Sim J.-S."/>
            <person name="Jeong J.-T."/>
            <person name="Choi B.-S."/>
            <person name="Jung M."/>
            <person name="Ginzburg D."/>
            <person name="Zhao K."/>
            <person name="Won S.Y."/>
            <person name="Oh T.-J."/>
            <person name="Yu Y."/>
            <person name="Kim N.-H."/>
            <person name="Lee O.R."/>
            <person name="Lee T.-H."/>
            <person name="Bashyal P."/>
            <person name="Kim T.-S."/>
            <person name="Lee W.-H."/>
            <person name="Kawkins C."/>
            <person name="Kim C.-K."/>
            <person name="Kim J.S."/>
            <person name="Ahn B.O."/>
            <person name="Rhee S.Y."/>
            <person name="Sohng J.K."/>
        </authorList>
    </citation>
    <scope>NUCLEOTIDE SEQUENCE</scope>
    <source>
        <tissue evidence="13">Leaf</tissue>
    </source>
</reference>
<keyword evidence="6" id="KW-0479">Metal-binding</keyword>
<evidence type="ECO:0000256" key="3">
    <source>
        <dbReference type="ARBA" id="ARBA00022468"/>
    </source>
</evidence>
<accession>A0A834WRQ8</accession>
<comment type="caution">
    <text evidence="13">The sequence shown here is derived from an EMBL/GenBank/DDBJ whole genome shotgun (WGS) entry which is preliminary data.</text>
</comment>
<evidence type="ECO:0000256" key="9">
    <source>
        <dbReference type="ARBA" id="ARBA00023136"/>
    </source>
</evidence>
<feature type="domain" description="C2" evidence="12">
    <location>
        <begin position="1"/>
        <end position="105"/>
    </location>
</feature>
<dbReference type="GO" id="GO:0005886">
    <property type="term" value="C:plasma membrane"/>
    <property type="evidence" value="ECO:0007669"/>
    <property type="project" value="UniProtKB-SubCell"/>
</dbReference>
<dbReference type="PANTHER" id="PTHR45933:SF12">
    <property type="entry name" value="PROTEIN C2-DOMAIN ABA-RELATED 9"/>
    <property type="match status" value="1"/>
</dbReference>
<name>A0A834WRQ8_9FABA</name>
<evidence type="ECO:0000256" key="7">
    <source>
        <dbReference type="ARBA" id="ARBA00022837"/>
    </source>
</evidence>